<keyword evidence="2" id="KW-1185">Reference proteome</keyword>
<protein>
    <submittedName>
        <fullName evidence="1">Uncharacterized protein</fullName>
    </submittedName>
</protein>
<evidence type="ECO:0000313" key="2">
    <source>
        <dbReference type="Proteomes" id="UP001165960"/>
    </source>
</evidence>
<dbReference type="EMBL" id="QTSX02007134">
    <property type="protein sequence ID" value="KAJ9050848.1"/>
    <property type="molecule type" value="Genomic_DNA"/>
</dbReference>
<gene>
    <name evidence="1" type="ORF">DSO57_1010398</name>
</gene>
<accession>A0ACC2RL86</accession>
<reference evidence="1" key="1">
    <citation type="submission" date="2022-04" db="EMBL/GenBank/DDBJ databases">
        <title>Genome of the entomopathogenic fungus Entomophthora muscae.</title>
        <authorList>
            <person name="Elya C."/>
            <person name="Lovett B.R."/>
            <person name="Lee E."/>
            <person name="Macias A.M."/>
            <person name="Hajek A.E."/>
            <person name="De Bivort B.L."/>
            <person name="Kasson M.T."/>
            <person name="De Fine Licht H.H."/>
            <person name="Stajich J.E."/>
        </authorList>
    </citation>
    <scope>NUCLEOTIDE SEQUENCE</scope>
    <source>
        <strain evidence="1">Berkeley</strain>
    </source>
</reference>
<evidence type="ECO:0000313" key="1">
    <source>
        <dbReference type="EMBL" id="KAJ9050848.1"/>
    </source>
</evidence>
<dbReference type="Proteomes" id="UP001165960">
    <property type="component" value="Unassembled WGS sequence"/>
</dbReference>
<organism evidence="1 2">
    <name type="scientific">Entomophthora muscae</name>
    <dbReference type="NCBI Taxonomy" id="34485"/>
    <lineage>
        <taxon>Eukaryota</taxon>
        <taxon>Fungi</taxon>
        <taxon>Fungi incertae sedis</taxon>
        <taxon>Zoopagomycota</taxon>
        <taxon>Entomophthoromycotina</taxon>
        <taxon>Entomophthoromycetes</taxon>
        <taxon>Entomophthorales</taxon>
        <taxon>Entomophthoraceae</taxon>
        <taxon>Entomophthora</taxon>
    </lineage>
</organism>
<name>A0ACC2RL86_9FUNG</name>
<sequence>MKTAALIALGVVVARPLNEQASLSGITKASEQMPSATHSTAHEETADTLTADDIDQVKTVLQNKKLMRRAAMIYRDPCPDCTIL</sequence>
<proteinExistence type="predicted"/>
<comment type="caution">
    <text evidence="1">The sequence shown here is derived from an EMBL/GenBank/DDBJ whole genome shotgun (WGS) entry which is preliminary data.</text>
</comment>